<dbReference type="GO" id="GO:0000293">
    <property type="term" value="F:ferric-chelate reductase activity"/>
    <property type="evidence" value="ECO:0007669"/>
    <property type="project" value="TreeGrafter"/>
</dbReference>
<evidence type="ECO:0000313" key="4">
    <source>
        <dbReference type="EMBL" id="QSS64903.1"/>
    </source>
</evidence>
<keyword evidence="2" id="KW-0560">Oxidoreductase</keyword>
<accession>A0A8A1MJQ8</accession>
<evidence type="ECO:0000259" key="3">
    <source>
        <dbReference type="Pfam" id="PF08030"/>
    </source>
</evidence>
<organism evidence="4 5">
    <name type="scientific">Ajellomyces capsulatus</name>
    <name type="common">Darling's disease fungus</name>
    <name type="synonym">Histoplasma capsulatum</name>
    <dbReference type="NCBI Taxonomy" id="5037"/>
    <lineage>
        <taxon>Eukaryota</taxon>
        <taxon>Fungi</taxon>
        <taxon>Dikarya</taxon>
        <taxon>Ascomycota</taxon>
        <taxon>Pezizomycotina</taxon>
        <taxon>Eurotiomycetes</taxon>
        <taxon>Eurotiomycetidae</taxon>
        <taxon>Onygenales</taxon>
        <taxon>Ajellomycetaceae</taxon>
        <taxon>Histoplasma</taxon>
    </lineage>
</organism>
<dbReference type="InterPro" id="IPR039261">
    <property type="entry name" value="FNR_nucleotide-bd"/>
</dbReference>
<proteinExistence type="predicted"/>
<sequence length="523" mass="58748">MDLLTVYALSAAGFVVLFRLHRLLLRGASYIFSPQMMRLCLQNHPWPYLIPRRRLFGPVTFSRAFIHLLHVSGTVACNITGVRDNQDASARAGSLAVLHLSPLLLASQSSQVADWLGVTLTEFHIAHRALALMAVIQSAIHVGLLLPQTELFDFRDRFLRYGSVASRWGSYTPPPVLTTFCSFLVISIRQITFLRGYSSYGAGLAASKATAYSTCHLLYSRRIYVWLYIRAKCGKGVVSQSLGATPALSHRRSGAADGCSRVDILSLAAVEAPPRSTYLPRFELAWWETSPDGRAASVSVLIEVDSGFTRKLWLTRHRRLRIIVDGPYGGKDLDRWQPLSTGFPYDAVALVATGIGIVGQLPFIRELLQRFVSEEKAMHTRGGGVRRHRISLVWQLDKEEHMNWICDWMDQLLADDDTTLILHISLYILDCSDQSVRNERPGRRIDVHYKEELDVKKILDRELEEWSDKMLVTACASPAVLDELRNIALHSKGRIDFHQLDFQPNSARGGFWAPNARARQGVA</sequence>
<dbReference type="EMBL" id="CP069114">
    <property type="protein sequence ID" value="QSS64903.1"/>
    <property type="molecule type" value="Genomic_DNA"/>
</dbReference>
<dbReference type="InterPro" id="IPR051410">
    <property type="entry name" value="Ferric/Cupric_Reductase"/>
</dbReference>
<evidence type="ECO:0000256" key="1">
    <source>
        <dbReference type="ARBA" id="ARBA00022448"/>
    </source>
</evidence>
<dbReference type="GO" id="GO:0006879">
    <property type="term" value="P:intracellular iron ion homeostasis"/>
    <property type="evidence" value="ECO:0007669"/>
    <property type="project" value="TreeGrafter"/>
</dbReference>
<dbReference type="PANTHER" id="PTHR32361:SF9">
    <property type="entry name" value="FERRIC REDUCTASE TRANSMEMBRANE COMPONENT 3-RELATED"/>
    <property type="match status" value="1"/>
</dbReference>
<dbReference type="Gene3D" id="3.40.50.80">
    <property type="entry name" value="Nucleotide-binding domain of ferredoxin-NADP reductase (FNR) module"/>
    <property type="match status" value="1"/>
</dbReference>
<name>A0A8A1MJQ8_AJECA</name>
<dbReference type="GO" id="GO:0006826">
    <property type="term" value="P:iron ion transport"/>
    <property type="evidence" value="ECO:0007669"/>
    <property type="project" value="TreeGrafter"/>
</dbReference>
<dbReference type="GO" id="GO:0015677">
    <property type="term" value="P:copper ion import"/>
    <property type="evidence" value="ECO:0007669"/>
    <property type="project" value="TreeGrafter"/>
</dbReference>
<reference evidence="4" key="1">
    <citation type="submission" date="2021-01" db="EMBL/GenBank/DDBJ databases">
        <title>Chromosome-level genome assembly of a human fungal pathogen reveals clustering of transcriptionally co-regulated genes.</title>
        <authorList>
            <person name="Voorhies M."/>
            <person name="Cohen S."/>
            <person name="Shea T.P."/>
            <person name="Petrus S."/>
            <person name="Munoz J.F."/>
            <person name="Poplawski S."/>
            <person name="Goldman W.E."/>
            <person name="Michael T."/>
            <person name="Cuomo C.A."/>
            <person name="Sil A."/>
            <person name="Beyhan S."/>
        </authorList>
    </citation>
    <scope>NUCLEOTIDE SEQUENCE</scope>
    <source>
        <strain evidence="4">WU24</strain>
    </source>
</reference>
<dbReference type="Proteomes" id="UP000663671">
    <property type="component" value="Chromosome 1"/>
</dbReference>
<dbReference type="VEuPathDB" id="FungiDB:I7I51_01978"/>
<keyword evidence="1" id="KW-0813">Transport</keyword>
<dbReference type="GO" id="GO:0005886">
    <property type="term" value="C:plasma membrane"/>
    <property type="evidence" value="ECO:0007669"/>
    <property type="project" value="TreeGrafter"/>
</dbReference>
<evidence type="ECO:0000313" key="5">
    <source>
        <dbReference type="Proteomes" id="UP000663671"/>
    </source>
</evidence>
<dbReference type="OrthoDB" id="4184411at2759"/>
<dbReference type="Pfam" id="PF08030">
    <property type="entry name" value="NAD_binding_6"/>
    <property type="match status" value="1"/>
</dbReference>
<gene>
    <name evidence="4" type="ORF">I7I51_01978</name>
</gene>
<dbReference type="CDD" id="cd06186">
    <property type="entry name" value="NOX_Duox_like_FAD_NADP"/>
    <property type="match status" value="1"/>
</dbReference>
<dbReference type="InterPro" id="IPR013121">
    <property type="entry name" value="Fe_red_NAD-bd_6"/>
</dbReference>
<evidence type="ECO:0000256" key="2">
    <source>
        <dbReference type="ARBA" id="ARBA00023002"/>
    </source>
</evidence>
<protein>
    <recommendedName>
        <fullName evidence="3">Ferric reductase NAD binding domain-containing protein</fullName>
    </recommendedName>
</protein>
<feature type="domain" description="Ferric reductase NAD binding" evidence="3">
    <location>
        <begin position="345"/>
        <end position="428"/>
    </location>
</feature>
<dbReference type="PANTHER" id="PTHR32361">
    <property type="entry name" value="FERRIC/CUPRIC REDUCTASE TRANSMEMBRANE COMPONENT"/>
    <property type="match status" value="1"/>
</dbReference>
<dbReference type="AlphaFoldDB" id="A0A8A1MJQ8"/>